<dbReference type="PANTHER" id="PTHR14226:SF66">
    <property type="entry name" value="TRIACYLGLYCEROL LIPASE PTL2"/>
    <property type="match status" value="1"/>
</dbReference>
<evidence type="ECO:0000256" key="1">
    <source>
        <dbReference type="PROSITE-ProRule" id="PRU01161"/>
    </source>
</evidence>
<dbReference type="CDD" id="cd07232">
    <property type="entry name" value="Pat_PLPL"/>
    <property type="match status" value="1"/>
</dbReference>
<feature type="compositionally biased region" description="Acidic residues" evidence="3">
    <location>
        <begin position="735"/>
        <end position="750"/>
    </location>
</feature>
<dbReference type="AlphaFoldDB" id="A0A8J5QVH9"/>
<feature type="compositionally biased region" description="Acidic residues" evidence="3">
    <location>
        <begin position="665"/>
        <end position="676"/>
    </location>
</feature>
<dbReference type="EC" id="3.1.1.-" evidence="2"/>
<feature type="active site" description="Nucleophile" evidence="1">
    <location>
        <position position="333"/>
    </location>
</feature>
<dbReference type="Proteomes" id="UP000694255">
    <property type="component" value="Unassembled WGS sequence"/>
</dbReference>
<accession>A0A8J5QVH9</accession>
<protein>
    <recommendedName>
        <fullName evidence="2">Patatin-like phospholipase domain-containing protein</fullName>
        <ecNumber evidence="2">3.1.1.-</ecNumber>
    </recommendedName>
</protein>
<dbReference type="Pfam" id="PF11815">
    <property type="entry name" value="DUF3336"/>
    <property type="match status" value="1"/>
</dbReference>
<comment type="subcellular location">
    <subcellularLocation>
        <location evidence="2">Membrane</location>
        <topology evidence="2">Single-pass membrane protein</topology>
    </subcellularLocation>
</comment>
<dbReference type="InterPro" id="IPR050301">
    <property type="entry name" value="NTE"/>
</dbReference>
<dbReference type="Pfam" id="PF01734">
    <property type="entry name" value="Patatin"/>
    <property type="match status" value="1"/>
</dbReference>
<reference evidence="5 6" key="1">
    <citation type="journal article" date="2021" name="DNA Res.">
        <title>Genome analysis of Candida subhashii reveals its hybrid nature and dual mitochondrial genome conformations.</title>
        <authorList>
            <person name="Mixao V."/>
            <person name="Hegedusova E."/>
            <person name="Saus E."/>
            <person name="Pryszcz L.P."/>
            <person name="Cillingova A."/>
            <person name="Nosek J."/>
            <person name="Gabaldon T."/>
        </authorList>
    </citation>
    <scope>NUCLEOTIDE SEQUENCE [LARGE SCALE GENOMIC DNA]</scope>
    <source>
        <strain evidence="5 6">CBS 10753</strain>
    </source>
</reference>
<dbReference type="PANTHER" id="PTHR14226">
    <property type="entry name" value="NEUROPATHY TARGET ESTERASE/SWISS CHEESE D.MELANOGASTER"/>
    <property type="match status" value="1"/>
</dbReference>
<dbReference type="PROSITE" id="PS51635">
    <property type="entry name" value="PNPLA"/>
    <property type="match status" value="1"/>
</dbReference>
<keyword evidence="1 2" id="KW-0442">Lipid degradation</keyword>
<feature type="region of interest" description="Disordered" evidence="3">
    <location>
        <begin position="709"/>
        <end position="771"/>
    </location>
</feature>
<keyword evidence="6" id="KW-1185">Reference proteome</keyword>
<feature type="active site" description="Proton acceptor" evidence="1">
    <location>
        <position position="478"/>
    </location>
</feature>
<dbReference type="InterPro" id="IPR002641">
    <property type="entry name" value="PNPLA_dom"/>
</dbReference>
<dbReference type="GO" id="GO:0016042">
    <property type="term" value="P:lipid catabolic process"/>
    <property type="evidence" value="ECO:0007669"/>
    <property type="project" value="UniProtKB-UniRule"/>
</dbReference>
<dbReference type="GO" id="GO:0016020">
    <property type="term" value="C:membrane"/>
    <property type="evidence" value="ECO:0007669"/>
    <property type="project" value="UniProtKB-SubCell"/>
</dbReference>
<comment type="function">
    <text evidence="2">Lipid hydrolase.</text>
</comment>
<keyword evidence="1 2" id="KW-0443">Lipid metabolism</keyword>
<evidence type="ECO:0000256" key="2">
    <source>
        <dbReference type="RuleBase" id="RU362055"/>
    </source>
</evidence>
<evidence type="ECO:0000256" key="3">
    <source>
        <dbReference type="SAM" id="MobiDB-lite"/>
    </source>
</evidence>
<name>A0A8J5QVH9_9ASCO</name>
<dbReference type="GeneID" id="73467715"/>
<evidence type="ECO:0000313" key="6">
    <source>
        <dbReference type="Proteomes" id="UP000694255"/>
    </source>
</evidence>
<dbReference type="OrthoDB" id="15478at2759"/>
<dbReference type="GO" id="GO:0006641">
    <property type="term" value="P:triglyceride metabolic process"/>
    <property type="evidence" value="ECO:0007669"/>
    <property type="project" value="UniProtKB-ARBA"/>
</dbReference>
<gene>
    <name evidence="5" type="ORF">J8A68_000914</name>
</gene>
<feature type="transmembrane region" description="Helical" evidence="2">
    <location>
        <begin position="125"/>
        <end position="145"/>
    </location>
</feature>
<comment type="caution">
    <text evidence="5">The sequence shown here is derived from an EMBL/GenBank/DDBJ whole genome shotgun (WGS) entry which is preliminary data.</text>
</comment>
<dbReference type="InterPro" id="IPR021771">
    <property type="entry name" value="Triacylglycerol_lipase_N"/>
</dbReference>
<feature type="domain" description="PNPLA" evidence="4">
    <location>
        <begin position="300"/>
        <end position="491"/>
    </location>
</feature>
<comment type="similarity">
    <text evidence="2">Belongs to the PLPL family.</text>
</comment>
<dbReference type="GO" id="GO:0004806">
    <property type="term" value="F:triacylglycerol lipase activity"/>
    <property type="evidence" value="ECO:0007669"/>
    <property type="project" value="InterPro"/>
</dbReference>
<dbReference type="EMBL" id="JAGSYN010000049">
    <property type="protein sequence ID" value="KAG7665512.1"/>
    <property type="molecule type" value="Genomic_DNA"/>
</dbReference>
<proteinExistence type="inferred from homology"/>
<evidence type="ECO:0000313" key="5">
    <source>
        <dbReference type="EMBL" id="KAG7665512.1"/>
    </source>
</evidence>
<feature type="region of interest" description="Disordered" evidence="3">
    <location>
        <begin position="665"/>
        <end position="686"/>
    </location>
</feature>
<keyword evidence="2" id="KW-1133">Transmembrane helix</keyword>
<feature type="compositionally biased region" description="Acidic residues" evidence="3">
    <location>
        <begin position="709"/>
        <end position="728"/>
    </location>
</feature>
<keyword evidence="2" id="KW-0472">Membrane</keyword>
<evidence type="ECO:0000259" key="4">
    <source>
        <dbReference type="PROSITE" id="PS51635"/>
    </source>
</evidence>
<dbReference type="RefSeq" id="XP_049265744.1">
    <property type="nucleotide sequence ID" value="XM_049410640.1"/>
</dbReference>
<feature type="short sequence motif" description="GXSXG" evidence="1">
    <location>
        <begin position="331"/>
        <end position="335"/>
    </location>
</feature>
<keyword evidence="2" id="KW-0812">Transmembrane</keyword>
<feature type="compositionally biased region" description="Basic and acidic residues" evidence="3">
    <location>
        <begin position="677"/>
        <end position="686"/>
    </location>
</feature>
<organism evidence="5 6">
    <name type="scientific">[Candida] subhashii</name>
    <dbReference type="NCBI Taxonomy" id="561895"/>
    <lineage>
        <taxon>Eukaryota</taxon>
        <taxon>Fungi</taxon>
        <taxon>Dikarya</taxon>
        <taxon>Ascomycota</taxon>
        <taxon>Saccharomycotina</taxon>
        <taxon>Pichiomycetes</taxon>
        <taxon>Debaryomycetaceae</taxon>
        <taxon>Spathaspora</taxon>
    </lineage>
</organism>
<sequence>MTERIPLFEEDKDYINEDHISAFAQALIWEPNNEVPSGALTPTTSNINSLYRSNKSNLSLDSYQSMTDETVPKPDLITSKSDWFPVLDETTKSTKKKKHPKKMDYTIQALQNEFRNNSTYMLLRWPILLGIFGWITILGIFYFIVRIYVALSEYYFTWTGERKLLRDKLRQSKTYDEWVQNAIRLDKYLHLDRWSKNPKFSYYDYKTVKLSIIKLRKLRKTNNDHDLMILLQGCLKKNFAGIENRQLYSHRYFGTKDLVEDYYQEVTTCINKIAISKTIDIDTKWKFFKIVSKNYGKSALCLSGGACFSYTHFGLAKALLDQDLLPNIISGTSGGGLIASLLCTRTNEELKKLLVPQLARKITACEDPWYIWLPRLWKTGARFDAIAWARKSCFFTYGSTTFEEAYQRTGRKLNISTVPADPHSPVILCNDLTAPHCIIWSTLLASSAVPGILNPVVLMSKHPTGEVVPFSLGNKWRDGSLRTDIPVDALNNYYNVNFTIVSQVNPHISLFFFAPKGTVGRPVAIPHRRIKRKGYAYFRGGFIATALEQLFRLEIKKWLQIIKSLDLLPHVLQQDWSNIWLQTFTGSITIWPRNRLKDFWYILSDPTEERMHEILLKGERSMFPRILFVKHRLSIERAIESGKKVTFAQMKALRRMNGRFEYDDIDDDDYDYDEEQDGHFSPEEYDSGRFRETLGISKAELESAIIDEEEDEVESIVDEEEEEEEELEMEHMVDEVVDEDINEEEEDNNDNYDMNGNNGTINGRDRSNTVY</sequence>
<comment type="caution">
    <text evidence="1">Lacks conserved residue(s) required for the propagation of feature annotation.</text>
</comment>
<keyword evidence="1 2" id="KW-0378">Hydrolase</keyword>